<dbReference type="InterPro" id="IPR039448">
    <property type="entry name" value="Beta_helix"/>
</dbReference>
<dbReference type="EMBL" id="UINC01002513">
    <property type="protein sequence ID" value="SUZ97474.1"/>
    <property type="molecule type" value="Genomic_DNA"/>
</dbReference>
<protein>
    <recommendedName>
        <fullName evidence="1">Right handed beta helix domain-containing protein</fullName>
    </recommendedName>
</protein>
<dbReference type="InterPro" id="IPR006626">
    <property type="entry name" value="PbH1"/>
</dbReference>
<dbReference type="SUPFAM" id="SSF51126">
    <property type="entry name" value="Pectin lyase-like"/>
    <property type="match status" value="1"/>
</dbReference>
<dbReference type="NCBIfam" id="TIGR03805">
    <property type="entry name" value="beta_helix_1"/>
    <property type="match status" value="1"/>
</dbReference>
<feature type="domain" description="Right handed beta helix" evidence="1">
    <location>
        <begin position="65"/>
        <end position="201"/>
    </location>
</feature>
<dbReference type="InterPro" id="IPR011050">
    <property type="entry name" value="Pectin_lyase_fold/virulence"/>
</dbReference>
<organism evidence="2">
    <name type="scientific">marine metagenome</name>
    <dbReference type="NCBI Taxonomy" id="408172"/>
    <lineage>
        <taxon>unclassified sequences</taxon>
        <taxon>metagenomes</taxon>
        <taxon>ecological metagenomes</taxon>
    </lineage>
</organism>
<sequence length="384" mass="41125">MIGTLSLLVGCGEDVSNSESIRRWFVDAGDGSSLIIPAGKFEFDRSLVLRANNIAIVGAGQGRTVLSFRGQRQGAEGILLTGNGIRIEGLAVEDTVGDAIKINQSRDVVIRDVRTEWTRGPHTDNGAYGIYPVQCENVLIEGSAAIGASDAGIYVGQSQRIIVRNSVARHNVAGIEIENSTDADVYGNHVTENTGGILVFDLPNLPVQGGRRTRVFDNEVQANNTPNFAPPGNTVAGVPAGTGIMISANDDIEVFDNRVTDNDTANMLVVSYLITGNPLTDTNYDPYPERIHIHDNVFEGGGVAPDSDPLKRLVDQTETPVPDIVWDGYSRDDENPQICIDENGTADFVNLGAPVSFVASFDLRPHRCTLDALAPVDLAELSAL</sequence>
<dbReference type="SMART" id="SM00710">
    <property type="entry name" value="PbH1"/>
    <property type="match status" value="8"/>
</dbReference>
<proteinExistence type="predicted"/>
<reference evidence="2" key="1">
    <citation type="submission" date="2018-05" db="EMBL/GenBank/DDBJ databases">
        <authorList>
            <person name="Lanie J.A."/>
            <person name="Ng W.-L."/>
            <person name="Kazmierczak K.M."/>
            <person name="Andrzejewski T.M."/>
            <person name="Davidsen T.M."/>
            <person name="Wayne K.J."/>
            <person name="Tettelin H."/>
            <person name="Glass J.I."/>
            <person name="Rusch D."/>
            <person name="Podicherti R."/>
            <person name="Tsui H.-C.T."/>
            <person name="Winkler M.E."/>
        </authorList>
    </citation>
    <scope>NUCLEOTIDE SEQUENCE</scope>
</reference>
<dbReference type="AlphaFoldDB" id="A0A381S1Z7"/>
<name>A0A381S1Z7_9ZZZZ</name>
<dbReference type="InterPro" id="IPR022442">
    <property type="entry name" value="SO_2930-like_dom"/>
</dbReference>
<dbReference type="InterPro" id="IPR012334">
    <property type="entry name" value="Pectin_lyas_fold"/>
</dbReference>
<dbReference type="Gene3D" id="2.160.20.10">
    <property type="entry name" value="Single-stranded right-handed beta-helix, Pectin lyase-like"/>
    <property type="match status" value="1"/>
</dbReference>
<dbReference type="Pfam" id="PF13229">
    <property type="entry name" value="Beta_helix"/>
    <property type="match status" value="1"/>
</dbReference>
<gene>
    <name evidence="2" type="ORF">METZ01_LOCUS50328</name>
</gene>
<evidence type="ECO:0000259" key="1">
    <source>
        <dbReference type="Pfam" id="PF13229"/>
    </source>
</evidence>
<evidence type="ECO:0000313" key="2">
    <source>
        <dbReference type="EMBL" id="SUZ97474.1"/>
    </source>
</evidence>
<accession>A0A381S1Z7</accession>